<comment type="similarity">
    <text evidence="2">Belongs to the major facilitator superfamily.</text>
</comment>
<evidence type="ECO:0000256" key="6">
    <source>
        <dbReference type="ARBA" id="ARBA00023136"/>
    </source>
</evidence>
<accession>A0ABT0LFI0</accession>
<evidence type="ECO:0000313" key="28">
    <source>
        <dbReference type="Proteomes" id="UP001203423"/>
    </source>
</evidence>
<keyword evidence="7" id="KW-0458">Lysosome</keyword>
<proteinExistence type="inferred from homology"/>
<evidence type="ECO:0000256" key="25">
    <source>
        <dbReference type="SAM" id="Phobius"/>
    </source>
</evidence>
<feature type="transmembrane region" description="Helical" evidence="25">
    <location>
        <begin position="69"/>
        <end position="89"/>
    </location>
</feature>
<dbReference type="Pfam" id="PF07690">
    <property type="entry name" value="MFS_1"/>
    <property type="match status" value="1"/>
</dbReference>
<comment type="catalytic activity">
    <reaction evidence="10">
        <text>L-alpha-aminoacyl-L-arginine(out) = L-alpha-aminoacyl-L-arginine(in)</text>
        <dbReference type="Rhea" id="RHEA:79367"/>
        <dbReference type="ChEBI" id="CHEBI:229968"/>
    </reaction>
</comment>
<evidence type="ECO:0000256" key="9">
    <source>
        <dbReference type="ARBA" id="ARBA00044878"/>
    </source>
</evidence>
<evidence type="ECO:0000256" key="12">
    <source>
        <dbReference type="ARBA" id="ARBA00044891"/>
    </source>
</evidence>
<feature type="transmembrane region" description="Helical" evidence="25">
    <location>
        <begin position="132"/>
        <end position="158"/>
    </location>
</feature>
<evidence type="ECO:0000256" key="10">
    <source>
        <dbReference type="ARBA" id="ARBA00044881"/>
    </source>
</evidence>
<dbReference type="SUPFAM" id="SSF103473">
    <property type="entry name" value="MFS general substrate transporter"/>
    <property type="match status" value="1"/>
</dbReference>
<evidence type="ECO:0000256" key="4">
    <source>
        <dbReference type="ARBA" id="ARBA00022692"/>
    </source>
</evidence>
<dbReference type="Proteomes" id="UP001203423">
    <property type="component" value="Unassembled WGS sequence"/>
</dbReference>
<evidence type="ECO:0000259" key="26">
    <source>
        <dbReference type="PROSITE" id="PS50850"/>
    </source>
</evidence>
<comment type="catalytic activity">
    <reaction evidence="16">
        <text>L-lysyl-L-lysine(out) = L-lysyl-L-lysine(in)</text>
        <dbReference type="Rhea" id="RHEA:79403"/>
        <dbReference type="ChEBI" id="CHEBI:229956"/>
    </reaction>
</comment>
<evidence type="ECO:0000256" key="8">
    <source>
        <dbReference type="ARBA" id="ARBA00044876"/>
    </source>
</evidence>
<dbReference type="EMBL" id="JAKIKS010000073">
    <property type="protein sequence ID" value="MCL1126087.1"/>
    <property type="molecule type" value="Genomic_DNA"/>
</dbReference>
<evidence type="ECO:0000256" key="16">
    <source>
        <dbReference type="ARBA" id="ARBA00044900"/>
    </source>
</evidence>
<comment type="catalytic activity">
    <reaction evidence="14">
        <text>L-aspartyl-L-lysine(out) = L-aspartyl-L-lysine(in)</text>
        <dbReference type="Rhea" id="RHEA:79411"/>
        <dbReference type="ChEBI" id="CHEBI:229953"/>
    </reaction>
</comment>
<feature type="domain" description="Major facilitator superfamily (MFS) profile" evidence="26">
    <location>
        <begin position="1"/>
        <end position="192"/>
    </location>
</feature>
<evidence type="ECO:0000256" key="24">
    <source>
        <dbReference type="ARBA" id="ARBA00046376"/>
    </source>
</evidence>
<comment type="catalytic activity">
    <reaction evidence="18">
        <text>L-histidyl-L-alpha-amino acid(out) = L-histidyl-L-alpha-amino acid(in)</text>
        <dbReference type="Rhea" id="RHEA:79379"/>
        <dbReference type="ChEBI" id="CHEBI:229964"/>
    </reaction>
</comment>
<reference evidence="27 28" key="1">
    <citation type="submission" date="2022-01" db="EMBL/GenBank/DDBJ databases">
        <title>Whole genome-based taxonomy of the Shewanellaceae.</title>
        <authorList>
            <person name="Martin-Rodriguez A.J."/>
        </authorList>
    </citation>
    <scope>NUCLEOTIDE SEQUENCE [LARGE SCALE GENOMIC DNA]</scope>
    <source>
        <strain evidence="27 28">DSM 17177</strain>
    </source>
</reference>
<comment type="catalytic activity">
    <reaction evidence="9">
        <text>L-histidyl-glycine(out) = L-histidyl-glycine(in)</text>
        <dbReference type="Rhea" id="RHEA:79395"/>
        <dbReference type="ChEBI" id="CHEBI:229957"/>
    </reaction>
</comment>
<feature type="transmembrane region" description="Helical" evidence="25">
    <location>
        <begin position="45"/>
        <end position="63"/>
    </location>
</feature>
<dbReference type="InterPro" id="IPR052187">
    <property type="entry name" value="MFSD1"/>
</dbReference>
<protein>
    <recommendedName>
        <fullName evidence="21">Lysosomal dipeptide transporter MFSD1</fullName>
    </recommendedName>
    <alternativeName>
        <fullName evidence="22">Major facilitator superfamily domain-containing protein 1</fullName>
    </alternativeName>
</protein>
<comment type="catalytic activity">
    <reaction evidence="15">
        <text>L-arginyl-L-alpha-amino acid(out) = L-arginyl-L-alpha-amino acid(in)</text>
        <dbReference type="Rhea" id="RHEA:79371"/>
        <dbReference type="ChEBI" id="CHEBI:84315"/>
    </reaction>
</comment>
<keyword evidence="3" id="KW-0813">Transport</keyword>
<comment type="catalytic activity">
    <reaction evidence="20">
        <text>L-lysyl-glycine(out) = L-lysyl-glycine(in)</text>
        <dbReference type="Rhea" id="RHEA:79407"/>
        <dbReference type="ChEBI" id="CHEBI:191202"/>
    </reaction>
</comment>
<evidence type="ECO:0000256" key="15">
    <source>
        <dbReference type="ARBA" id="ARBA00044899"/>
    </source>
</evidence>
<comment type="subcellular location">
    <subcellularLocation>
        <location evidence="1">Lysosome membrane</location>
        <topology evidence="1">Multi-pass membrane protein</topology>
    </subcellularLocation>
</comment>
<evidence type="ECO:0000256" key="21">
    <source>
        <dbReference type="ARBA" id="ARBA00044985"/>
    </source>
</evidence>
<keyword evidence="28" id="KW-1185">Reference proteome</keyword>
<comment type="function">
    <text evidence="23">Lysosomal dipeptide uniporter that selectively exports lysine, arginine or histidine-containing dipeptides with a net positive charge from the lysosome lumen into the cytosol. Could play a role in a specific type of protein O-glycosylation indirectly regulating macrophages migration and tissue invasion. Also essential for liver homeostasis.</text>
</comment>
<dbReference type="Gene3D" id="1.20.1250.20">
    <property type="entry name" value="MFS general substrate transporter like domains"/>
    <property type="match status" value="1"/>
</dbReference>
<gene>
    <name evidence="27" type="ORF">L2764_16800</name>
</gene>
<evidence type="ECO:0000256" key="17">
    <source>
        <dbReference type="ARBA" id="ARBA00044903"/>
    </source>
</evidence>
<comment type="catalytic activity">
    <reaction evidence="12">
        <text>L-lysyl-L-alpha-amino acid(out) = L-lysyl-L-alpha-amino acid(in)</text>
        <dbReference type="Rhea" id="RHEA:79387"/>
        <dbReference type="ChEBI" id="CHEBI:229965"/>
    </reaction>
</comment>
<evidence type="ECO:0000256" key="2">
    <source>
        <dbReference type="ARBA" id="ARBA00008335"/>
    </source>
</evidence>
<evidence type="ECO:0000256" key="13">
    <source>
        <dbReference type="ARBA" id="ARBA00044893"/>
    </source>
</evidence>
<dbReference type="InterPro" id="IPR036259">
    <property type="entry name" value="MFS_trans_sf"/>
</dbReference>
<evidence type="ECO:0000256" key="7">
    <source>
        <dbReference type="ARBA" id="ARBA00023228"/>
    </source>
</evidence>
<evidence type="ECO:0000256" key="1">
    <source>
        <dbReference type="ARBA" id="ARBA00004155"/>
    </source>
</evidence>
<dbReference type="PANTHER" id="PTHR23512:SF3">
    <property type="entry name" value="MAJOR FACILITATOR SUPERFAMILY DOMAIN-CONTAINING PROTEIN 1"/>
    <property type="match status" value="1"/>
</dbReference>
<evidence type="ECO:0000256" key="18">
    <source>
        <dbReference type="ARBA" id="ARBA00044912"/>
    </source>
</evidence>
<feature type="transmembrane region" description="Helical" evidence="25">
    <location>
        <begin position="101"/>
        <end position="126"/>
    </location>
</feature>
<evidence type="ECO:0000256" key="20">
    <source>
        <dbReference type="ARBA" id="ARBA00044924"/>
    </source>
</evidence>
<comment type="catalytic activity">
    <reaction evidence="19">
        <text>L-alanyl-L-lysine(out) = L-alanyl-L-lysine(in)</text>
        <dbReference type="Rhea" id="RHEA:79415"/>
        <dbReference type="ChEBI" id="CHEBI:192470"/>
    </reaction>
</comment>
<organism evidence="27 28">
    <name type="scientific">Shewanella surugensis</name>
    <dbReference type="NCBI Taxonomy" id="212020"/>
    <lineage>
        <taxon>Bacteria</taxon>
        <taxon>Pseudomonadati</taxon>
        <taxon>Pseudomonadota</taxon>
        <taxon>Gammaproteobacteria</taxon>
        <taxon>Alteromonadales</taxon>
        <taxon>Shewanellaceae</taxon>
        <taxon>Shewanella</taxon>
    </lineage>
</organism>
<dbReference type="PANTHER" id="PTHR23512">
    <property type="entry name" value="MAJOR FACILITATOR SUPERFAMILY DOMAIN-CONTAINING PROTEIN 1"/>
    <property type="match status" value="1"/>
</dbReference>
<keyword evidence="6 25" id="KW-0472">Membrane</keyword>
<keyword evidence="5 25" id="KW-1133">Transmembrane helix</keyword>
<comment type="caution">
    <text evidence="27">The sequence shown here is derived from an EMBL/GenBank/DDBJ whole genome shotgun (WGS) entry which is preliminary data.</text>
</comment>
<feature type="transmembrane region" description="Helical" evidence="25">
    <location>
        <begin position="20"/>
        <end position="38"/>
    </location>
</feature>
<evidence type="ECO:0000256" key="19">
    <source>
        <dbReference type="ARBA" id="ARBA00044919"/>
    </source>
</evidence>
<dbReference type="InterPro" id="IPR020846">
    <property type="entry name" value="MFS_dom"/>
</dbReference>
<evidence type="ECO:0000256" key="3">
    <source>
        <dbReference type="ARBA" id="ARBA00022448"/>
    </source>
</evidence>
<evidence type="ECO:0000256" key="5">
    <source>
        <dbReference type="ARBA" id="ARBA00022989"/>
    </source>
</evidence>
<name>A0ABT0LFI0_9GAMM</name>
<comment type="catalytic activity">
    <reaction evidence="11">
        <text>L-alpha-aminoacyl-L-histidine(out) = L-alpha-aminoacyl-L-histidine(in)</text>
        <dbReference type="Rhea" id="RHEA:79375"/>
        <dbReference type="ChEBI" id="CHEBI:229967"/>
    </reaction>
</comment>
<comment type="catalytic activity">
    <reaction evidence="8">
        <text>L-lysyl-L-alanine(out) = L-lysyl-L-alanine(in)</text>
        <dbReference type="Rhea" id="RHEA:79399"/>
        <dbReference type="ChEBI" id="CHEBI:229954"/>
    </reaction>
</comment>
<evidence type="ECO:0000256" key="14">
    <source>
        <dbReference type="ARBA" id="ARBA00044898"/>
    </source>
</evidence>
<evidence type="ECO:0000256" key="11">
    <source>
        <dbReference type="ARBA" id="ARBA00044884"/>
    </source>
</evidence>
<sequence>MAPELMVYFNLSPQQLGNLSAMYFYGTVIFLFPAGILLDRFSVRILLLLATVFCVIATAIFSFTSHFWIAAIARFVVGMMASFAIVSCVKLASRWFTTPHMAVVMGLCVTIAMLGGVLAQAPFVWLMNTLGWQQTLLCNLGLGGGVSGCLSIPMIIRFSLNKELWDRKCVFGQPLGRWLRINQTGSLDFIPA</sequence>
<comment type="catalytic activity">
    <reaction evidence="17">
        <text>L-arginyl-glycine(out) = L-arginyl-glycine(in)</text>
        <dbReference type="Rhea" id="RHEA:79391"/>
        <dbReference type="ChEBI" id="CHEBI:229955"/>
    </reaction>
</comment>
<evidence type="ECO:0000256" key="23">
    <source>
        <dbReference type="ARBA" id="ARBA00045709"/>
    </source>
</evidence>
<comment type="subunit">
    <text evidence="24">Homodimer. Interacts with lysosomal protein GLMP (via lumenal domain); the interaction starts while both proteins are still in the endoplasmic reticulum and is required for stabilization of MFSD1 in lysosomes but has no direct effect on its targeting to lysosomes or transporter activity.</text>
</comment>
<evidence type="ECO:0000256" key="22">
    <source>
        <dbReference type="ARBA" id="ARBA00045018"/>
    </source>
</evidence>
<comment type="catalytic activity">
    <reaction evidence="13">
        <text>L-alpha-aminoacyl-L-lysine(out) = L-alpha-aminoacyl-L-lysine(in)</text>
        <dbReference type="Rhea" id="RHEA:79383"/>
        <dbReference type="ChEBI" id="CHEBI:229966"/>
    </reaction>
</comment>
<evidence type="ECO:0000313" key="27">
    <source>
        <dbReference type="EMBL" id="MCL1126087.1"/>
    </source>
</evidence>
<dbReference type="InterPro" id="IPR011701">
    <property type="entry name" value="MFS"/>
</dbReference>
<dbReference type="PROSITE" id="PS50850">
    <property type="entry name" value="MFS"/>
    <property type="match status" value="1"/>
</dbReference>
<keyword evidence="4 25" id="KW-0812">Transmembrane</keyword>